<protein>
    <submittedName>
        <fullName evidence="1">Uncharacterized protein</fullName>
    </submittedName>
</protein>
<evidence type="ECO:0000313" key="1">
    <source>
        <dbReference type="EMBL" id="KAK4663075.1"/>
    </source>
</evidence>
<name>A0ABR0H4Z9_9PEZI</name>
<reference evidence="1 2" key="1">
    <citation type="journal article" date="2023" name="bioRxiv">
        <title>High-quality genome assemblies of four members of thePodospora anserinaspecies complex.</title>
        <authorList>
            <person name="Ament-Velasquez S.L."/>
            <person name="Vogan A.A."/>
            <person name="Wallerman O."/>
            <person name="Hartmann F."/>
            <person name="Gautier V."/>
            <person name="Silar P."/>
            <person name="Giraud T."/>
            <person name="Johannesson H."/>
        </authorList>
    </citation>
    <scope>NUCLEOTIDE SEQUENCE [LARGE SCALE GENOMIC DNA]</scope>
    <source>
        <strain evidence="1 2">CBS 411.78</strain>
    </source>
</reference>
<comment type="caution">
    <text evidence="1">The sequence shown here is derived from an EMBL/GenBank/DDBJ whole genome shotgun (WGS) entry which is preliminary data.</text>
</comment>
<dbReference type="Proteomes" id="UP001326199">
    <property type="component" value="Unassembled WGS sequence"/>
</dbReference>
<accession>A0ABR0H4Z9</accession>
<organism evidence="1 2">
    <name type="scientific">Podospora pseudopauciseta</name>
    <dbReference type="NCBI Taxonomy" id="2093780"/>
    <lineage>
        <taxon>Eukaryota</taxon>
        <taxon>Fungi</taxon>
        <taxon>Dikarya</taxon>
        <taxon>Ascomycota</taxon>
        <taxon>Pezizomycotina</taxon>
        <taxon>Sordariomycetes</taxon>
        <taxon>Sordariomycetidae</taxon>
        <taxon>Sordariales</taxon>
        <taxon>Podosporaceae</taxon>
        <taxon>Podospora</taxon>
    </lineage>
</organism>
<evidence type="ECO:0000313" key="2">
    <source>
        <dbReference type="Proteomes" id="UP001326199"/>
    </source>
</evidence>
<proteinExistence type="predicted"/>
<dbReference type="GeneID" id="87926510"/>
<dbReference type="EMBL" id="JAFFHB010000008">
    <property type="protein sequence ID" value="KAK4663075.1"/>
    <property type="molecule type" value="Genomic_DNA"/>
</dbReference>
<dbReference type="RefSeq" id="XP_062763041.1">
    <property type="nucleotide sequence ID" value="XM_062906290.1"/>
</dbReference>
<gene>
    <name evidence="1" type="ORF">QC763_0094830</name>
</gene>
<sequence length="117" mass="13402">MPIFSITSSSRQQQWLRSNPAPLTRWLLMSELLRQLPGFKLLVFMITNLPHDNANPTASQLTKMTEDLHRDITERLRCLELQIRITSHMFIGVAQTVGDDPTNLVKVKDEMLAGDEK</sequence>
<keyword evidence="2" id="KW-1185">Reference proteome</keyword>